<feature type="region of interest" description="Disordered" evidence="6">
    <location>
        <begin position="164"/>
        <end position="184"/>
    </location>
</feature>
<dbReference type="InterPro" id="IPR018902">
    <property type="entry name" value="CMI2A-C-like_dom"/>
</dbReference>
<evidence type="ECO:0000256" key="1">
    <source>
        <dbReference type="ARBA" id="ARBA00004430"/>
    </source>
</evidence>
<feature type="compositionally biased region" description="Basic and acidic residues" evidence="6">
    <location>
        <begin position="173"/>
        <end position="183"/>
    </location>
</feature>
<dbReference type="Pfam" id="PF10629">
    <property type="entry name" value="CMI2B-like"/>
    <property type="match status" value="1"/>
</dbReference>
<keyword evidence="8" id="KW-1185">Reference proteome</keyword>
<dbReference type="OrthoDB" id="2019884at2759"/>
<evidence type="ECO:0000313" key="9">
    <source>
        <dbReference type="RefSeq" id="XP_014482831.1"/>
    </source>
</evidence>
<feature type="domain" description="Ciliary microtubule inner protein 2A-C-like" evidence="7">
    <location>
        <begin position="40"/>
        <end position="72"/>
    </location>
</feature>
<dbReference type="GeneID" id="106748634"/>
<organism evidence="8 9">
    <name type="scientific">Dinoponera quadriceps</name>
    <name type="common">South American ant</name>
    <dbReference type="NCBI Taxonomy" id="609295"/>
    <lineage>
        <taxon>Eukaryota</taxon>
        <taxon>Metazoa</taxon>
        <taxon>Ecdysozoa</taxon>
        <taxon>Arthropoda</taxon>
        <taxon>Hexapoda</taxon>
        <taxon>Insecta</taxon>
        <taxon>Pterygota</taxon>
        <taxon>Neoptera</taxon>
        <taxon>Endopterygota</taxon>
        <taxon>Hymenoptera</taxon>
        <taxon>Apocrita</taxon>
        <taxon>Aculeata</taxon>
        <taxon>Formicoidea</taxon>
        <taxon>Formicidae</taxon>
        <taxon>Ponerinae</taxon>
        <taxon>Ponerini</taxon>
        <taxon>Dinoponera</taxon>
    </lineage>
</organism>
<dbReference type="GO" id="GO:0005930">
    <property type="term" value="C:axoneme"/>
    <property type="evidence" value="ECO:0007669"/>
    <property type="project" value="UniProtKB-SubCell"/>
</dbReference>
<evidence type="ECO:0000256" key="4">
    <source>
        <dbReference type="ARBA" id="ARBA00023273"/>
    </source>
</evidence>
<keyword evidence="4" id="KW-0966">Cell projection</keyword>
<evidence type="ECO:0000256" key="5">
    <source>
        <dbReference type="ARBA" id="ARBA00035661"/>
    </source>
</evidence>
<dbReference type="AlphaFoldDB" id="A0A6P3XWB4"/>
<comment type="subcellular location">
    <subcellularLocation>
        <location evidence="1">Cytoplasm</location>
        <location evidence="1">Cytoskeleton</location>
        <location evidence="1">Cilium axoneme</location>
    </subcellularLocation>
</comment>
<dbReference type="RefSeq" id="XP_014482831.1">
    <property type="nucleotide sequence ID" value="XM_014627345.1"/>
</dbReference>
<sequence>MNSSLESKIFSLPPVKSTSSSAQRISRETTAGMELLTTSEPHLIPGYSGYCPQFQFRCGETFAKTTHKLLLDPAVNHADALILSSRAVGEVTRPPQRDVDMVNARSKRTDSIFVHPMLPGYEGFIPRLDTRCGQRFAVHTTEQVAEFERHQLRHKEARDRLRRRIDAQQCEQGEPRDPKDRKPIKGRFRLTVLPECVGAMVNSSSDMQPLHDCAIIYREVIISGPDPPILVQPSEIYHKYVGLIPNYLGHVPGAAFRYGKTFEADTRDAKRWLRRDSV</sequence>
<feature type="region of interest" description="Disordered" evidence="6">
    <location>
        <begin position="1"/>
        <end position="25"/>
    </location>
</feature>
<comment type="similarity">
    <text evidence="5">Belongs to the CIMIP2 family.</text>
</comment>
<reference evidence="9" key="1">
    <citation type="submission" date="2025-08" db="UniProtKB">
        <authorList>
            <consortium name="RefSeq"/>
        </authorList>
    </citation>
    <scope>IDENTIFICATION</scope>
</reference>
<protein>
    <submittedName>
        <fullName evidence="9">UPF0605 protein CG18335-like</fullName>
    </submittedName>
</protein>
<dbReference type="Proteomes" id="UP000515204">
    <property type="component" value="Unplaced"/>
</dbReference>
<evidence type="ECO:0000256" key="3">
    <source>
        <dbReference type="ARBA" id="ARBA00023212"/>
    </source>
</evidence>
<dbReference type="KEGG" id="dqu:106748634"/>
<name>A0A6P3XWB4_DINQU</name>
<gene>
    <name evidence="9" type="primary">LOC106748634</name>
</gene>
<evidence type="ECO:0000256" key="2">
    <source>
        <dbReference type="ARBA" id="ARBA00022490"/>
    </source>
</evidence>
<proteinExistence type="inferred from homology"/>
<dbReference type="GO" id="GO:0015630">
    <property type="term" value="C:microtubule cytoskeleton"/>
    <property type="evidence" value="ECO:0007669"/>
    <property type="project" value="UniProtKB-ARBA"/>
</dbReference>
<keyword evidence="3" id="KW-0206">Cytoskeleton</keyword>
<evidence type="ECO:0000313" key="8">
    <source>
        <dbReference type="Proteomes" id="UP000515204"/>
    </source>
</evidence>
<keyword evidence="2" id="KW-0963">Cytoplasm</keyword>
<dbReference type="PANTHER" id="PTHR22146:SF8">
    <property type="entry name" value="PROTEIN FAM166B"/>
    <property type="match status" value="1"/>
</dbReference>
<evidence type="ECO:0000256" key="6">
    <source>
        <dbReference type="SAM" id="MobiDB-lite"/>
    </source>
</evidence>
<accession>A0A6P3XWB4</accession>
<evidence type="ECO:0000259" key="7">
    <source>
        <dbReference type="Pfam" id="PF10629"/>
    </source>
</evidence>
<dbReference type="PANTHER" id="PTHR22146">
    <property type="entry name" value="CAT EYE SYNDROME CRITICAL REGION PROTEIN 6"/>
    <property type="match status" value="1"/>
</dbReference>